<evidence type="ECO:0000313" key="1">
    <source>
        <dbReference type="EMBL" id="TFK00778.1"/>
    </source>
</evidence>
<reference evidence="1 2" key="2">
    <citation type="submission" date="2019-04" db="EMBL/GenBank/DDBJ databases">
        <title>The genome sequence of big-headed turtle.</title>
        <authorList>
            <person name="Gong S."/>
        </authorList>
    </citation>
    <scope>NUCLEOTIDE SEQUENCE [LARGE SCALE GENOMIC DNA]</scope>
    <source>
        <strain evidence="1">DO16091913</strain>
        <tissue evidence="1">Muscle</tissue>
    </source>
</reference>
<dbReference type="EMBL" id="QXTE01000257">
    <property type="protein sequence ID" value="TFK00778.1"/>
    <property type="molecule type" value="Genomic_DNA"/>
</dbReference>
<keyword evidence="2" id="KW-1185">Reference proteome</keyword>
<accession>A0A4D9DWQ5</accession>
<dbReference type="Proteomes" id="UP000297703">
    <property type="component" value="Unassembled WGS sequence"/>
</dbReference>
<organism evidence="1 2">
    <name type="scientific">Platysternon megacephalum</name>
    <name type="common">big-headed turtle</name>
    <dbReference type="NCBI Taxonomy" id="55544"/>
    <lineage>
        <taxon>Eukaryota</taxon>
        <taxon>Metazoa</taxon>
        <taxon>Chordata</taxon>
        <taxon>Craniata</taxon>
        <taxon>Vertebrata</taxon>
        <taxon>Euteleostomi</taxon>
        <taxon>Archelosauria</taxon>
        <taxon>Testudinata</taxon>
        <taxon>Testudines</taxon>
        <taxon>Cryptodira</taxon>
        <taxon>Durocryptodira</taxon>
        <taxon>Testudinoidea</taxon>
        <taxon>Platysternidae</taxon>
        <taxon>Platysternon</taxon>
    </lineage>
</organism>
<comment type="caution">
    <text evidence="1">The sequence shown here is derived from an EMBL/GenBank/DDBJ whole genome shotgun (WGS) entry which is preliminary data.</text>
</comment>
<evidence type="ECO:0000313" key="2">
    <source>
        <dbReference type="Proteomes" id="UP000297703"/>
    </source>
</evidence>
<proteinExistence type="predicted"/>
<name>A0A4D9DWQ5_9SAUR</name>
<protein>
    <submittedName>
        <fullName evidence="1">Visinin-like</fullName>
    </submittedName>
</protein>
<gene>
    <name evidence="1" type="ORF">DR999_PMT17077</name>
</gene>
<sequence>MAEILAPSTSKGACPPTPRWCPDGSTGIVTRIGATPRNLRLRRCLSALLPAAALSEAIHAPVTARLPSCTVLYLRPSMEARPKHQLLEHTESQLLILAFNPGALQRDTVFFTACSLLWCNVAASC</sequence>
<dbReference type="AlphaFoldDB" id="A0A4D9DWQ5"/>
<reference evidence="1 2" key="1">
    <citation type="submission" date="2019-04" db="EMBL/GenBank/DDBJ databases">
        <title>Draft genome of the big-headed turtle Platysternon megacephalum.</title>
        <authorList>
            <person name="Gong S."/>
        </authorList>
    </citation>
    <scope>NUCLEOTIDE SEQUENCE [LARGE SCALE GENOMIC DNA]</scope>
    <source>
        <strain evidence="1">DO16091913</strain>
        <tissue evidence="1">Muscle</tissue>
    </source>
</reference>